<keyword evidence="2" id="KW-0560">Oxidoreductase</keyword>
<dbReference type="EMBL" id="VNIM01000015">
    <property type="protein sequence ID" value="TVV75958.1"/>
    <property type="molecule type" value="Genomic_DNA"/>
</dbReference>
<dbReference type="AlphaFoldDB" id="A0A558R9D3"/>
<dbReference type="PANTHER" id="PTHR11516:SF60">
    <property type="entry name" value="PYRUVATE DEHYDROGENASE E1 COMPONENT SUBUNIT ALPHA"/>
    <property type="match status" value="1"/>
</dbReference>
<dbReference type="InterPro" id="IPR001017">
    <property type="entry name" value="DH_E1"/>
</dbReference>
<evidence type="ECO:0000256" key="2">
    <source>
        <dbReference type="ARBA" id="ARBA00023002"/>
    </source>
</evidence>
<dbReference type="OrthoDB" id="9766715at2"/>
<comment type="caution">
    <text evidence="7">The sequence shown here is derived from an EMBL/GenBank/DDBJ whole genome shotgun (WGS) entry which is preliminary data.</text>
</comment>
<evidence type="ECO:0000256" key="4">
    <source>
        <dbReference type="ARBA" id="ARBA00025211"/>
    </source>
</evidence>
<comment type="function">
    <text evidence="4">The pyruvate dehydrogenase complex catalyzes the overall conversion of pyruvate to acetyl-CoA and CO(2). It contains multiple copies of three enzymatic components: pyruvate dehydrogenase (E1), dihydrolipoamide acetyltransferase (E2) and lipoamide dehydrogenase (E3).</text>
</comment>
<dbReference type="Pfam" id="PF00676">
    <property type="entry name" value="E1_dh"/>
    <property type="match status" value="1"/>
</dbReference>
<gene>
    <name evidence="7" type="ORF">FOY91_05805</name>
</gene>
<dbReference type="Gene3D" id="3.40.50.970">
    <property type="match status" value="1"/>
</dbReference>
<protein>
    <submittedName>
        <fullName evidence="7">Thiamine pyrophosphate-dependent dehydrogenase E1 component subunit alpha</fullName>
    </submittedName>
</protein>
<keyword evidence="8" id="KW-1185">Reference proteome</keyword>
<dbReference type="GO" id="GO:0004739">
    <property type="term" value="F:pyruvate dehydrogenase (acetyl-transferring) activity"/>
    <property type="evidence" value="ECO:0007669"/>
    <property type="project" value="UniProtKB-EC"/>
</dbReference>
<evidence type="ECO:0000256" key="5">
    <source>
        <dbReference type="ARBA" id="ARBA00051231"/>
    </source>
</evidence>
<dbReference type="CDD" id="cd02000">
    <property type="entry name" value="TPP_E1_PDC_ADC_BCADC"/>
    <property type="match status" value="1"/>
</dbReference>
<evidence type="ECO:0000313" key="7">
    <source>
        <dbReference type="EMBL" id="TVV75958.1"/>
    </source>
</evidence>
<feature type="domain" description="Dehydrogenase E1 component" evidence="6">
    <location>
        <begin position="14"/>
        <end position="309"/>
    </location>
</feature>
<evidence type="ECO:0000256" key="1">
    <source>
        <dbReference type="ARBA" id="ARBA00001964"/>
    </source>
</evidence>
<keyword evidence="3" id="KW-0786">Thiamine pyrophosphate</keyword>
<dbReference type="RefSeq" id="WP_145149058.1">
    <property type="nucleotide sequence ID" value="NZ_VNIM01000015.1"/>
</dbReference>
<dbReference type="GO" id="GO:0006086">
    <property type="term" value="P:pyruvate decarboxylation to acetyl-CoA"/>
    <property type="evidence" value="ECO:0007669"/>
    <property type="project" value="TreeGrafter"/>
</dbReference>
<proteinExistence type="predicted"/>
<evidence type="ECO:0000259" key="6">
    <source>
        <dbReference type="Pfam" id="PF00676"/>
    </source>
</evidence>
<sequence>MTYLGNDRSLEKYRRMVRIREFEAVAEAIHAAGEVPGSLHTYTGQEATGVGACIALRNDDYMVGNHRSHGHPIAKGAKLGPLMAELLGKVTGVCKGKGGSMHLSDFSVGSLGETSIVGSGIPVAAGAALGAKLQGTDRVALCFFGDGATNEGAFHEGLNLAAVWKLPAIFLCENNGYAVSTPTSEAVSVPDIADRGKAYGMPSAIVDGQDIDAVEAAVTEAVERARTGGGPTLIEAKTYRFAEHAVNMGRVLRDRGVEVDTWRERDPIHLYRAKLIGDGVAVGTLDGIEQEAKDAVQSALSFARESDYPEQLAAFDDVFVDRLPIPAYLTN</sequence>
<name>A0A558R9D3_9SPHN</name>
<dbReference type="Proteomes" id="UP000318681">
    <property type="component" value="Unassembled WGS sequence"/>
</dbReference>
<accession>A0A558R9D3</accession>
<dbReference type="InterPro" id="IPR029061">
    <property type="entry name" value="THDP-binding"/>
</dbReference>
<evidence type="ECO:0000256" key="3">
    <source>
        <dbReference type="ARBA" id="ARBA00023052"/>
    </source>
</evidence>
<organism evidence="7 8">
    <name type="scientific">Alterirhizorhabdus solaris</name>
    <dbReference type="NCBI Taxonomy" id="2529389"/>
    <lineage>
        <taxon>Bacteria</taxon>
        <taxon>Pseudomonadati</taxon>
        <taxon>Pseudomonadota</taxon>
        <taxon>Alphaproteobacteria</taxon>
        <taxon>Sphingomonadales</taxon>
        <taxon>Rhizorhabdaceae</taxon>
        <taxon>Alterirhizorhabdus</taxon>
    </lineage>
</organism>
<dbReference type="PANTHER" id="PTHR11516">
    <property type="entry name" value="PYRUVATE DEHYDROGENASE E1 COMPONENT, ALPHA SUBUNIT BACTERIAL AND ORGANELLAR"/>
    <property type="match status" value="1"/>
</dbReference>
<evidence type="ECO:0000313" key="8">
    <source>
        <dbReference type="Proteomes" id="UP000318681"/>
    </source>
</evidence>
<dbReference type="InterPro" id="IPR050642">
    <property type="entry name" value="PDH_E1_Alpha_Subunit"/>
</dbReference>
<reference evidence="7 8" key="1">
    <citation type="submission" date="2019-07" db="EMBL/GenBank/DDBJ databases">
        <title>Sphingomonas solaris sp. nov., isolated from a solar panel from Boston, Massachusetts.</title>
        <authorList>
            <person name="Tanner K."/>
            <person name="Pascual J."/>
            <person name="Mancuso C."/>
            <person name="Pereto J."/>
            <person name="Khalil A."/>
            <person name="Vilanova C."/>
        </authorList>
    </citation>
    <scope>NUCLEOTIDE SEQUENCE [LARGE SCALE GENOMIC DNA]</scope>
    <source>
        <strain evidence="7 8">R4DWN</strain>
    </source>
</reference>
<comment type="catalytic activity">
    <reaction evidence="5">
        <text>N(6)-[(R)-lipoyl]-L-lysyl-[protein] + pyruvate + H(+) = N(6)-[(R)-S(8)-acetyldihydrolipoyl]-L-lysyl-[protein] + CO2</text>
        <dbReference type="Rhea" id="RHEA:19189"/>
        <dbReference type="Rhea" id="RHEA-COMP:10474"/>
        <dbReference type="Rhea" id="RHEA-COMP:10478"/>
        <dbReference type="ChEBI" id="CHEBI:15361"/>
        <dbReference type="ChEBI" id="CHEBI:15378"/>
        <dbReference type="ChEBI" id="CHEBI:16526"/>
        <dbReference type="ChEBI" id="CHEBI:83099"/>
        <dbReference type="ChEBI" id="CHEBI:83111"/>
        <dbReference type="EC" id="1.2.4.1"/>
    </reaction>
</comment>
<comment type="cofactor">
    <cofactor evidence="1">
        <name>thiamine diphosphate</name>
        <dbReference type="ChEBI" id="CHEBI:58937"/>
    </cofactor>
</comment>
<dbReference type="SUPFAM" id="SSF52518">
    <property type="entry name" value="Thiamin diphosphate-binding fold (THDP-binding)"/>
    <property type="match status" value="1"/>
</dbReference>